<dbReference type="FunFam" id="1.10.472.10:FF:000034">
    <property type="entry name" value="D2/4-type cyclin"/>
    <property type="match status" value="1"/>
</dbReference>
<dbReference type="GO" id="GO:0000082">
    <property type="term" value="P:G1/S transition of mitotic cell cycle"/>
    <property type="evidence" value="ECO:0000318"/>
    <property type="project" value="GO_Central"/>
</dbReference>
<gene>
    <name evidence="9" type="ORF">GSMUA_42210.1</name>
</gene>
<name>A0A804JV63_MUSAM</name>
<accession>A0A804JV63</accession>
<keyword evidence="11" id="KW-1185">Reference proteome</keyword>
<dbReference type="GO" id="GO:0051301">
    <property type="term" value="P:cell division"/>
    <property type="evidence" value="ECO:0007669"/>
    <property type="project" value="UniProtKB-KW"/>
</dbReference>
<dbReference type="GO" id="GO:0000307">
    <property type="term" value="C:cyclin-dependent protein kinase holoenzyme complex"/>
    <property type="evidence" value="ECO:0000318"/>
    <property type="project" value="GO_Central"/>
</dbReference>
<evidence type="ECO:0000259" key="7">
    <source>
        <dbReference type="SMART" id="SM00385"/>
    </source>
</evidence>
<organism evidence="10 11">
    <name type="scientific">Musa acuminata subsp. malaccensis</name>
    <name type="common">Wild banana</name>
    <name type="synonym">Musa malaccensis</name>
    <dbReference type="NCBI Taxonomy" id="214687"/>
    <lineage>
        <taxon>Eukaryota</taxon>
        <taxon>Viridiplantae</taxon>
        <taxon>Streptophyta</taxon>
        <taxon>Embryophyta</taxon>
        <taxon>Tracheophyta</taxon>
        <taxon>Spermatophyta</taxon>
        <taxon>Magnoliopsida</taxon>
        <taxon>Liliopsida</taxon>
        <taxon>Zingiberales</taxon>
        <taxon>Musaceae</taxon>
        <taxon>Musa</taxon>
    </lineage>
</organism>
<protein>
    <submittedName>
        <fullName evidence="9">(wild Malaysian banana) hypothetical protein</fullName>
    </submittedName>
</protein>
<evidence type="ECO:0000256" key="5">
    <source>
        <dbReference type="RuleBase" id="RU000383"/>
    </source>
</evidence>
<dbReference type="InterPro" id="IPR036915">
    <property type="entry name" value="Cyclin-like_sf"/>
</dbReference>
<reference evidence="10" key="2">
    <citation type="submission" date="2021-05" db="UniProtKB">
        <authorList>
            <consortium name="EnsemblPlants"/>
        </authorList>
    </citation>
    <scope>IDENTIFICATION</scope>
    <source>
        <strain evidence="10">subsp. malaccensis</strain>
    </source>
</reference>
<dbReference type="GO" id="GO:0005737">
    <property type="term" value="C:cytoplasm"/>
    <property type="evidence" value="ECO:0000318"/>
    <property type="project" value="GO_Central"/>
</dbReference>
<dbReference type="SMART" id="SM00385">
    <property type="entry name" value="CYCLIN"/>
    <property type="match status" value="1"/>
</dbReference>
<feature type="domain" description="Cyclin C-terminal" evidence="8">
    <location>
        <begin position="197"/>
        <end position="316"/>
    </location>
</feature>
<dbReference type="Gene3D" id="1.10.472.10">
    <property type="entry name" value="Cyclin-like"/>
    <property type="match status" value="2"/>
</dbReference>
<keyword evidence="3 5" id="KW-0195">Cyclin</keyword>
<dbReference type="InterPro" id="IPR039361">
    <property type="entry name" value="Cyclin"/>
</dbReference>
<dbReference type="FunFam" id="1.10.472.10:FF:000040">
    <property type="entry name" value="D6-type cyclin"/>
    <property type="match status" value="1"/>
</dbReference>
<dbReference type="PANTHER" id="PTHR10177">
    <property type="entry name" value="CYCLINS"/>
    <property type="match status" value="1"/>
</dbReference>
<evidence type="ECO:0000256" key="6">
    <source>
        <dbReference type="SAM" id="MobiDB-lite"/>
    </source>
</evidence>
<dbReference type="EnsemblPlants" id="Ma07_t12680.1">
    <property type="protein sequence ID" value="Ma07_p12680.1"/>
    <property type="gene ID" value="Ma07_g12680"/>
</dbReference>
<dbReference type="Gramene" id="Ma07_t12680.1">
    <property type="protein sequence ID" value="Ma07_p12680.1"/>
    <property type="gene ID" value="Ma07_g12680"/>
</dbReference>
<dbReference type="InterPro" id="IPR013763">
    <property type="entry name" value="Cyclin-like_dom"/>
</dbReference>
<feature type="region of interest" description="Disordered" evidence="6">
    <location>
        <begin position="329"/>
        <end position="348"/>
    </location>
</feature>
<dbReference type="GO" id="GO:0016538">
    <property type="term" value="F:cyclin-dependent protein serine/threonine kinase regulator activity"/>
    <property type="evidence" value="ECO:0000318"/>
    <property type="project" value="GO_Central"/>
</dbReference>
<dbReference type="CDD" id="cd20543">
    <property type="entry name" value="CYCLIN_AtCycD-like_rpt1"/>
    <property type="match status" value="1"/>
</dbReference>
<proteinExistence type="inferred from homology"/>
<dbReference type="InterPro" id="IPR004367">
    <property type="entry name" value="Cyclin_C-dom"/>
</dbReference>
<dbReference type="OMA" id="IRAWELV"/>
<dbReference type="InParanoid" id="A0A804JV63"/>
<dbReference type="Pfam" id="PF00134">
    <property type="entry name" value="Cyclin_N"/>
    <property type="match status" value="1"/>
</dbReference>
<evidence type="ECO:0000256" key="1">
    <source>
        <dbReference type="ARBA" id="ARBA00009065"/>
    </source>
</evidence>
<dbReference type="InterPro" id="IPR006671">
    <property type="entry name" value="Cyclin_N"/>
</dbReference>
<dbReference type="Proteomes" id="UP000012960">
    <property type="component" value="Unplaced"/>
</dbReference>
<dbReference type="CDD" id="cd20544">
    <property type="entry name" value="CYCLIN_AtCycD-like_rpt2"/>
    <property type="match status" value="1"/>
</dbReference>
<feature type="domain" description="Cyclin-like" evidence="7">
    <location>
        <begin position="100"/>
        <end position="188"/>
    </location>
</feature>
<dbReference type="Pfam" id="PF02984">
    <property type="entry name" value="Cyclin_C"/>
    <property type="match status" value="1"/>
</dbReference>
<evidence type="ECO:0000256" key="2">
    <source>
        <dbReference type="ARBA" id="ARBA00022618"/>
    </source>
</evidence>
<evidence type="ECO:0000256" key="4">
    <source>
        <dbReference type="ARBA" id="ARBA00023306"/>
    </source>
</evidence>
<keyword evidence="2" id="KW-0132">Cell division</keyword>
<dbReference type="EMBL" id="HG996473">
    <property type="protein sequence ID" value="CAG1856417.1"/>
    <property type="molecule type" value="Genomic_DNA"/>
</dbReference>
<keyword evidence="4" id="KW-0131">Cell cycle</keyword>
<dbReference type="SMART" id="SM01332">
    <property type="entry name" value="Cyclin_C"/>
    <property type="match status" value="1"/>
</dbReference>
<dbReference type="AlphaFoldDB" id="A0A804JV63"/>
<evidence type="ECO:0000256" key="3">
    <source>
        <dbReference type="ARBA" id="ARBA00023127"/>
    </source>
</evidence>
<evidence type="ECO:0000259" key="8">
    <source>
        <dbReference type="SMART" id="SM01332"/>
    </source>
</evidence>
<comment type="similarity">
    <text evidence="1">Belongs to the cyclin family. Cyclin D subfamily.</text>
</comment>
<evidence type="ECO:0000313" key="11">
    <source>
        <dbReference type="Proteomes" id="UP000012960"/>
    </source>
</evidence>
<sequence>MVPSCDHASSALLCAEDNSCVLGFDDEDDGDCEEELRISLLSEHKRRNFYGDPLTDIPPQSDECLASLVERESEHMPREDYAERLRYGALDSSIRTDTIDRILKVHAHYNFGPLSAYLAVNYLDRFLSNYELPKGKAWMTQLLSVACLSLAAKMEETEVPLSLDFQVGEANYVFEAKTIQRMELLVLSTLKWRMQALTPFSFIDFFLHKFSGGNAPTKTVVSRSMELILSTVRGADFLAFRPSEIAAAITLLVSGERQPVDVEKAVSCCLQVAKEKVLRCCEVIKDMELMRSRPLRNDNISFSSVPPSSIGVSSAVCLSCKDDDLTVESHATSHHNSSATKRRKPSRQ</sequence>
<dbReference type="GO" id="GO:0005634">
    <property type="term" value="C:nucleus"/>
    <property type="evidence" value="ECO:0000318"/>
    <property type="project" value="GO_Central"/>
</dbReference>
<reference evidence="9" key="1">
    <citation type="submission" date="2021-03" db="EMBL/GenBank/DDBJ databases">
        <authorList>
            <consortium name="Genoscope - CEA"/>
            <person name="William W."/>
        </authorList>
    </citation>
    <scope>NUCLEOTIDE SEQUENCE</scope>
    <source>
        <strain evidence="9">Doubled-haploid Pahang</strain>
    </source>
</reference>
<dbReference type="FunCoup" id="A0A804JV63">
    <property type="interactions" value="373"/>
</dbReference>
<evidence type="ECO:0000313" key="10">
    <source>
        <dbReference type="EnsemblPlants" id="Ma07_p12680.1"/>
    </source>
</evidence>
<dbReference type="OrthoDB" id="755787at2759"/>
<dbReference type="SUPFAM" id="SSF47954">
    <property type="entry name" value="Cyclin-like"/>
    <property type="match status" value="2"/>
</dbReference>
<evidence type="ECO:0000313" key="9">
    <source>
        <dbReference type="EMBL" id="CAG1856417.1"/>
    </source>
</evidence>